<organism evidence="1">
    <name type="scientific">Coconut foliar decay alphasatellite 2</name>
    <dbReference type="NCBI Taxonomy" id="2161875"/>
    <lineage>
        <taxon>Viruses</taxon>
        <taxon>Viruses incertae sedis</taxon>
        <taxon>Alphasatellitidae</taxon>
        <taxon>Petromoalphasatellitinae</taxon>
        <taxon>Cocosatellite</taxon>
        <taxon>Cocosatellite niadamu</taxon>
    </lineage>
</organism>
<dbReference type="Proteomes" id="UP000682003">
    <property type="component" value="Segment"/>
</dbReference>
<name>A0A2R4N9B0_9VIRU</name>
<reference evidence="1" key="1">
    <citation type="journal article" date="2018" name="Sci. Rep.">
        <title>Analysis of DNAs associated with coconut foliar decay disease implicates a unique single-stranded DNA virus representing a new taxon.</title>
        <authorList>
            <person name="Gronenborn B."/>
            <person name="Randles J.W."/>
            <person name="Knierim D."/>
            <person name="Barriere Q."/>
            <person name="Vetten H.J."/>
            <person name="Warthmann N."/>
            <person name="Cornu D."/>
            <person name="Sileye T."/>
            <person name="Winter S."/>
            <person name="Timchenko T."/>
        </authorList>
    </citation>
    <scope>NUCLEOTIDE SEQUENCE</scope>
    <source>
        <strain evidence="1">CFDA2-[VU-89]</strain>
    </source>
</reference>
<dbReference type="KEGG" id="vg:65102646"/>
<dbReference type="GeneID" id="65102646"/>
<evidence type="ECO:0000313" key="2">
    <source>
        <dbReference type="Proteomes" id="UP000682003"/>
    </source>
</evidence>
<proteinExistence type="predicted"/>
<keyword evidence="2" id="KW-1185">Reference proteome</keyword>
<evidence type="ECO:0000313" key="1">
    <source>
        <dbReference type="EMBL" id="AVX29423.1"/>
    </source>
</evidence>
<dbReference type="RefSeq" id="YP_010087365.1">
    <property type="nucleotide sequence ID" value="NC_055551.1"/>
</dbReference>
<accession>A0A2R4N9B0</accession>
<protein>
    <submittedName>
        <fullName evidence="1">Uncharacterized protein</fullName>
    </submittedName>
</protein>
<sequence>MGVGTDVPRPIHTIPPKLGEQRLFGSLQVLPSEDQQGPHQIAAPIVVCFQVESQLRVRIVSVLSNSTRDFVHRNPWLLRGEPCHSVRMSSDPGDTVRSSSG</sequence>
<dbReference type="EMBL" id="MF926426">
    <property type="protein sequence ID" value="AVX29423.1"/>
    <property type="molecule type" value="Genomic_DNA"/>
</dbReference>